<comment type="subcellular location">
    <subcellularLocation>
        <location evidence="1 7">Cell membrane</location>
        <topology evidence="1 7">Multi-pass membrane protein</topology>
    </subcellularLocation>
</comment>
<organism evidence="9 10">
    <name type="scientific">Sphaerochaeta halotolerans</name>
    <dbReference type="NCBI Taxonomy" id="2293840"/>
    <lineage>
        <taxon>Bacteria</taxon>
        <taxon>Pseudomonadati</taxon>
        <taxon>Spirochaetota</taxon>
        <taxon>Spirochaetia</taxon>
        <taxon>Spirochaetales</taxon>
        <taxon>Sphaerochaetaceae</taxon>
        <taxon>Sphaerochaeta</taxon>
    </lineage>
</organism>
<reference evidence="10" key="1">
    <citation type="submission" date="2018-08" db="EMBL/GenBank/DDBJ databases">
        <authorList>
            <person name="Grouzdev D.S."/>
            <person name="Krutkina M.S."/>
        </authorList>
    </citation>
    <scope>NUCLEOTIDE SEQUENCE [LARGE SCALE GENOMIC DNA]</scope>
    <source>
        <strain evidence="10">4-11</strain>
    </source>
</reference>
<feature type="transmembrane region" description="Helical" evidence="7">
    <location>
        <begin position="114"/>
        <end position="138"/>
    </location>
</feature>
<accession>A0A372MKG4</accession>
<dbReference type="GO" id="GO:0055085">
    <property type="term" value="P:transmembrane transport"/>
    <property type="evidence" value="ECO:0007669"/>
    <property type="project" value="InterPro"/>
</dbReference>
<evidence type="ECO:0000256" key="3">
    <source>
        <dbReference type="ARBA" id="ARBA00022475"/>
    </source>
</evidence>
<dbReference type="AlphaFoldDB" id="A0A372MKG4"/>
<evidence type="ECO:0000256" key="6">
    <source>
        <dbReference type="ARBA" id="ARBA00023136"/>
    </source>
</evidence>
<dbReference type="Gene3D" id="1.10.3720.10">
    <property type="entry name" value="MetI-like"/>
    <property type="match status" value="1"/>
</dbReference>
<evidence type="ECO:0000256" key="1">
    <source>
        <dbReference type="ARBA" id="ARBA00004651"/>
    </source>
</evidence>
<comment type="caution">
    <text evidence="9">The sequence shown here is derived from an EMBL/GenBank/DDBJ whole genome shotgun (WGS) entry which is preliminary data.</text>
</comment>
<evidence type="ECO:0000259" key="8">
    <source>
        <dbReference type="PROSITE" id="PS50928"/>
    </source>
</evidence>
<sequence length="284" mass="31869">MITDFRYRGASTGKKLFISIAIFVMSLYVLLILYPLINMVLSSFKDNRAILTTPFSLPEEFSFSSYKTVWIDKGFSRYFANSLLVTTTSMAFVLLFGSMASYGISRYTYRLNTLVYMLFLSGIMLPLKAAIIPLFLLIKTLGLINKPLSVILIFMAMGLPSTVFILAGFMKGIPLELEYAAKIDGCNDFAIYRRVVMPMVAPAIALVTIYNAVPIWNDFFFPLVFLQSDKVKTLPVGLSTFFGQHSTNWSLLFTGLSIAILPMLILYLFMSKYFIKGMTAGAVK</sequence>
<dbReference type="InterPro" id="IPR000515">
    <property type="entry name" value="MetI-like"/>
</dbReference>
<name>A0A372MKG4_9SPIR</name>
<keyword evidence="10" id="KW-1185">Reference proteome</keyword>
<feature type="transmembrane region" description="Helical" evidence="7">
    <location>
        <begin position="191"/>
        <end position="213"/>
    </location>
</feature>
<feature type="domain" description="ABC transmembrane type-1" evidence="8">
    <location>
        <begin position="79"/>
        <end position="270"/>
    </location>
</feature>
<dbReference type="Pfam" id="PF00528">
    <property type="entry name" value="BPD_transp_1"/>
    <property type="match status" value="1"/>
</dbReference>
<protein>
    <submittedName>
        <fullName evidence="9">Carbohydrate ABC transporter permease</fullName>
    </submittedName>
</protein>
<dbReference type="EMBL" id="QUWK01000001">
    <property type="protein sequence ID" value="RFU96251.1"/>
    <property type="molecule type" value="Genomic_DNA"/>
</dbReference>
<feature type="transmembrane region" description="Helical" evidence="7">
    <location>
        <begin position="16"/>
        <end position="37"/>
    </location>
</feature>
<dbReference type="GO" id="GO:0005886">
    <property type="term" value="C:plasma membrane"/>
    <property type="evidence" value="ECO:0007669"/>
    <property type="project" value="UniProtKB-SubCell"/>
</dbReference>
<reference evidence="9 10" key="2">
    <citation type="submission" date="2018-09" db="EMBL/GenBank/DDBJ databases">
        <title>Genome of Sphaerochaeta halotolerans strain 4-11.</title>
        <authorList>
            <person name="Nazina T.N."/>
            <person name="Sokolova D.S."/>
        </authorList>
    </citation>
    <scope>NUCLEOTIDE SEQUENCE [LARGE SCALE GENOMIC DNA]</scope>
    <source>
        <strain evidence="9 10">4-11</strain>
    </source>
</reference>
<evidence type="ECO:0000256" key="7">
    <source>
        <dbReference type="RuleBase" id="RU363032"/>
    </source>
</evidence>
<feature type="transmembrane region" description="Helical" evidence="7">
    <location>
        <begin position="78"/>
        <end position="102"/>
    </location>
</feature>
<evidence type="ECO:0000256" key="5">
    <source>
        <dbReference type="ARBA" id="ARBA00022989"/>
    </source>
</evidence>
<keyword evidence="6 7" id="KW-0472">Membrane</keyword>
<evidence type="ECO:0000256" key="4">
    <source>
        <dbReference type="ARBA" id="ARBA00022692"/>
    </source>
</evidence>
<gene>
    <name evidence="9" type="ORF">DYP60_01405</name>
</gene>
<evidence type="ECO:0000313" key="10">
    <source>
        <dbReference type="Proteomes" id="UP000264002"/>
    </source>
</evidence>
<dbReference type="RefSeq" id="WP_117329070.1">
    <property type="nucleotide sequence ID" value="NZ_QUWK01000001.1"/>
</dbReference>
<keyword evidence="2 7" id="KW-0813">Transport</keyword>
<dbReference type="Proteomes" id="UP000264002">
    <property type="component" value="Unassembled WGS sequence"/>
</dbReference>
<dbReference type="CDD" id="cd06261">
    <property type="entry name" value="TM_PBP2"/>
    <property type="match status" value="1"/>
</dbReference>
<dbReference type="SUPFAM" id="SSF161098">
    <property type="entry name" value="MetI-like"/>
    <property type="match status" value="1"/>
</dbReference>
<dbReference type="PROSITE" id="PS50928">
    <property type="entry name" value="ABC_TM1"/>
    <property type="match status" value="1"/>
</dbReference>
<evidence type="ECO:0000256" key="2">
    <source>
        <dbReference type="ARBA" id="ARBA00022448"/>
    </source>
</evidence>
<proteinExistence type="inferred from homology"/>
<dbReference type="InterPro" id="IPR035906">
    <property type="entry name" value="MetI-like_sf"/>
</dbReference>
<feature type="transmembrane region" description="Helical" evidence="7">
    <location>
        <begin position="150"/>
        <end position="170"/>
    </location>
</feature>
<feature type="transmembrane region" description="Helical" evidence="7">
    <location>
        <begin position="249"/>
        <end position="269"/>
    </location>
</feature>
<comment type="similarity">
    <text evidence="7">Belongs to the binding-protein-dependent transport system permease family.</text>
</comment>
<keyword evidence="5 7" id="KW-1133">Transmembrane helix</keyword>
<keyword evidence="3" id="KW-1003">Cell membrane</keyword>
<dbReference type="PANTHER" id="PTHR43744">
    <property type="entry name" value="ABC TRANSPORTER PERMEASE PROTEIN MG189-RELATED-RELATED"/>
    <property type="match status" value="1"/>
</dbReference>
<keyword evidence="4 7" id="KW-0812">Transmembrane</keyword>
<dbReference type="PANTHER" id="PTHR43744:SF12">
    <property type="entry name" value="ABC TRANSPORTER PERMEASE PROTEIN MG189-RELATED"/>
    <property type="match status" value="1"/>
</dbReference>
<evidence type="ECO:0000313" key="9">
    <source>
        <dbReference type="EMBL" id="RFU96251.1"/>
    </source>
</evidence>